<proteinExistence type="predicted"/>
<evidence type="ECO:0000313" key="1">
    <source>
        <dbReference type="EMBL" id="JAE03430.1"/>
    </source>
</evidence>
<name>A0A0A9ERQ1_ARUDO</name>
<accession>A0A0A9ERQ1</accession>
<dbReference type="EMBL" id="GBRH01194466">
    <property type="protein sequence ID" value="JAE03430.1"/>
    <property type="molecule type" value="Transcribed_RNA"/>
</dbReference>
<dbReference type="AlphaFoldDB" id="A0A0A9ERQ1"/>
<sequence>MSLKLPLPQGFSLKSVGWFDDRKVDLAAKQQLSPTLKLQTDKELHRPSNFVTATIEICILLV</sequence>
<reference evidence="1" key="1">
    <citation type="submission" date="2014-09" db="EMBL/GenBank/DDBJ databases">
        <authorList>
            <person name="Magalhaes I.L.F."/>
            <person name="Oliveira U."/>
            <person name="Santos F.R."/>
            <person name="Vidigal T.H.D.A."/>
            <person name="Brescovit A.D."/>
            <person name="Santos A.J."/>
        </authorList>
    </citation>
    <scope>NUCLEOTIDE SEQUENCE</scope>
    <source>
        <tissue evidence="1">Shoot tissue taken approximately 20 cm above the soil surface</tissue>
    </source>
</reference>
<reference evidence="1" key="2">
    <citation type="journal article" date="2015" name="Data Brief">
        <title>Shoot transcriptome of the giant reed, Arundo donax.</title>
        <authorList>
            <person name="Barrero R.A."/>
            <person name="Guerrero F.D."/>
            <person name="Moolhuijzen P."/>
            <person name="Goolsby J.A."/>
            <person name="Tidwell J."/>
            <person name="Bellgard S.E."/>
            <person name="Bellgard M.I."/>
        </authorList>
    </citation>
    <scope>NUCLEOTIDE SEQUENCE</scope>
    <source>
        <tissue evidence="1">Shoot tissue taken approximately 20 cm above the soil surface</tissue>
    </source>
</reference>
<organism evidence="1">
    <name type="scientific">Arundo donax</name>
    <name type="common">Giant reed</name>
    <name type="synonym">Donax arundinaceus</name>
    <dbReference type="NCBI Taxonomy" id="35708"/>
    <lineage>
        <taxon>Eukaryota</taxon>
        <taxon>Viridiplantae</taxon>
        <taxon>Streptophyta</taxon>
        <taxon>Embryophyta</taxon>
        <taxon>Tracheophyta</taxon>
        <taxon>Spermatophyta</taxon>
        <taxon>Magnoliopsida</taxon>
        <taxon>Liliopsida</taxon>
        <taxon>Poales</taxon>
        <taxon>Poaceae</taxon>
        <taxon>PACMAD clade</taxon>
        <taxon>Arundinoideae</taxon>
        <taxon>Arundineae</taxon>
        <taxon>Arundo</taxon>
    </lineage>
</organism>
<protein>
    <submittedName>
        <fullName evidence="1">Uncharacterized protein</fullName>
    </submittedName>
</protein>